<name>A0ABU9IZ31_9GAMM</name>
<dbReference type="PANTHER" id="PTHR33361:SF2">
    <property type="entry name" value="DUF885 DOMAIN-CONTAINING PROTEIN"/>
    <property type="match status" value="1"/>
</dbReference>
<gene>
    <name evidence="2" type="ORF">AAD027_07675</name>
</gene>
<sequence length="607" mass="67610">MPRIARKLLAAASLLFAATTMAQPPAADGLNAVMDAQFQRAVAADPELASLIGAGTDDSNGRLTDISLAQREALRAQMRTFLAEIDAFDRDRLHGQERWSHDTGRWFYQRQLELLSFDWAPAWMQLSAGPYAVDHLFGMATMLPRTLDANHAVVDEAGARQYIRRLHAAGIKLDQLKANFDMQAAQGVVPPRVALEGAAQQIGELIRPPAAESVFVQSLARKLDKVEDLDPALRERLLSEATAAVEDDVDPAYAHLLARLEQAIASQPHSRGLWVLPQGDAYYAAALRWYTSTDMPPEEVHAVGLAEVARIEQAMDQRLREIGLAEGSLVERIEALNQDPRRRYEDSEAGREALLADVRTLLDRADAKFPTLFTRLPTQPLDVRRVPEYAQDGAPGAYYTQPAQDGSRPGIFFLNLGTMDLNWWTLPTLAYHEGAPGHHFQVSLSQGLTDLPILRRTLNPSAFSEGWALYAEQLMAEQGAYDDDPAGDLGRLQAEMFRAVRLVLDTGLHRMRWTPERAIAYLREKTGKSETESQAEVYRYLVQPGQASSYKIGQLKLLQLRARARDRLGEDFDLRAFHDVLLLNGALPLEVVEQVVDEWVQDAAAKR</sequence>
<protein>
    <submittedName>
        <fullName evidence="2">DUF885 domain-containing protein</fullName>
    </submittedName>
</protein>
<reference evidence="2 3" key="1">
    <citation type="submission" date="2024-04" db="EMBL/GenBank/DDBJ databases">
        <title>Draft genome sequence of Pseudoxanthomonas putridarboris WD12.</title>
        <authorList>
            <person name="Oh J."/>
        </authorList>
    </citation>
    <scope>NUCLEOTIDE SEQUENCE [LARGE SCALE GENOMIC DNA]</scope>
    <source>
        <strain evidence="2 3">WD12</strain>
    </source>
</reference>
<feature type="chain" id="PRO_5045137994" evidence="1">
    <location>
        <begin position="23"/>
        <end position="607"/>
    </location>
</feature>
<dbReference type="Pfam" id="PF05960">
    <property type="entry name" value="DUF885"/>
    <property type="match status" value="1"/>
</dbReference>
<dbReference type="RefSeq" id="WP_341725439.1">
    <property type="nucleotide sequence ID" value="NZ_JBBWWT010000003.1"/>
</dbReference>
<dbReference type="PANTHER" id="PTHR33361">
    <property type="entry name" value="GLR0591 PROTEIN"/>
    <property type="match status" value="1"/>
</dbReference>
<feature type="signal peptide" evidence="1">
    <location>
        <begin position="1"/>
        <end position="22"/>
    </location>
</feature>
<dbReference type="InterPro" id="IPR010281">
    <property type="entry name" value="DUF885"/>
</dbReference>
<evidence type="ECO:0000313" key="2">
    <source>
        <dbReference type="EMBL" id="MEL1264247.1"/>
    </source>
</evidence>
<organism evidence="2 3">
    <name type="scientific">Pseudoxanthomonas putridarboris</name>
    <dbReference type="NCBI Taxonomy" id="752605"/>
    <lineage>
        <taxon>Bacteria</taxon>
        <taxon>Pseudomonadati</taxon>
        <taxon>Pseudomonadota</taxon>
        <taxon>Gammaproteobacteria</taxon>
        <taxon>Lysobacterales</taxon>
        <taxon>Lysobacteraceae</taxon>
        <taxon>Pseudoxanthomonas</taxon>
    </lineage>
</organism>
<accession>A0ABU9IZ31</accession>
<dbReference type="EMBL" id="JBBWWT010000003">
    <property type="protein sequence ID" value="MEL1264247.1"/>
    <property type="molecule type" value="Genomic_DNA"/>
</dbReference>
<evidence type="ECO:0000256" key="1">
    <source>
        <dbReference type="SAM" id="SignalP"/>
    </source>
</evidence>
<evidence type="ECO:0000313" key="3">
    <source>
        <dbReference type="Proteomes" id="UP001459204"/>
    </source>
</evidence>
<proteinExistence type="predicted"/>
<comment type="caution">
    <text evidence="2">The sequence shown here is derived from an EMBL/GenBank/DDBJ whole genome shotgun (WGS) entry which is preliminary data.</text>
</comment>
<keyword evidence="3" id="KW-1185">Reference proteome</keyword>
<keyword evidence="1" id="KW-0732">Signal</keyword>
<dbReference type="Proteomes" id="UP001459204">
    <property type="component" value="Unassembled WGS sequence"/>
</dbReference>